<feature type="non-terminal residue" evidence="1">
    <location>
        <position position="1"/>
    </location>
</feature>
<dbReference type="InterPro" id="IPR010664">
    <property type="entry name" value="LipoPS_assembly_LptC-rel"/>
</dbReference>
<evidence type="ECO:0000313" key="1">
    <source>
        <dbReference type="EMBL" id="OGI40013.1"/>
    </source>
</evidence>
<name>A0A1F6T4E3_9PROT</name>
<dbReference type="EMBL" id="MFSR01000030">
    <property type="protein sequence ID" value="OGI40013.1"/>
    <property type="molecule type" value="Genomic_DNA"/>
</dbReference>
<dbReference type="InterPro" id="IPR026265">
    <property type="entry name" value="LptC"/>
</dbReference>
<dbReference type="Proteomes" id="UP000179334">
    <property type="component" value="Unassembled WGS sequence"/>
</dbReference>
<dbReference type="NCBIfam" id="TIGR04409">
    <property type="entry name" value="LptC_YrbK"/>
    <property type="match status" value="1"/>
</dbReference>
<sequence length="88" mass="10197">ETGRRQYTLTGTHLVLYGDDESLDIDRPYLVKYAKDRPPVHTRARHGWMPKDGDVIVMTGDVRVTRERSARSAGGQMHFNRMKIRLDK</sequence>
<protein>
    <submittedName>
        <fullName evidence="1">LPS export ABC transporter periplasmic protein LptC</fullName>
    </submittedName>
</protein>
<reference evidence="1 2" key="1">
    <citation type="journal article" date="2016" name="Nat. Commun.">
        <title>Thousands of microbial genomes shed light on interconnected biogeochemical processes in an aquifer system.</title>
        <authorList>
            <person name="Anantharaman K."/>
            <person name="Brown C.T."/>
            <person name="Hug L.A."/>
            <person name="Sharon I."/>
            <person name="Castelle C.J."/>
            <person name="Probst A.J."/>
            <person name="Thomas B.C."/>
            <person name="Singh A."/>
            <person name="Wilkins M.J."/>
            <person name="Karaoz U."/>
            <person name="Brodie E.L."/>
            <person name="Williams K.H."/>
            <person name="Hubbard S.S."/>
            <person name="Banfield J.F."/>
        </authorList>
    </citation>
    <scope>NUCLEOTIDE SEQUENCE [LARGE SCALE GENOMIC DNA]</scope>
</reference>
<comment type="caution">
    <text evidence="1">The sequence shown here is derived from an EMBL/GenBank/DDBJ whole genome shotgun (WGS) entry which is preliminary data.</text>
</comment>
<evidence type="ECO:0000313" key="2">
    <source>
        <dbReference type="Proteomes" id="UP000179334"/>
    </source>
</evidence>
<dbReference type="GO" id="GO:0005886">
    <property type="term" value="C:plasma membrane"/>
    <property type="evidence" value="ECO:0007669"/>
    <property type="project" value="InterPro"/>
</dbReference>
<dbReference type="Pfam" id="PF06835">
    <property type="entry name" value="LptC"/>
    <property type="match status" value="1"/>
</dbReference>
<gene>
    <name evidence="1" type="ORF">A2V91_02910</name>
</gene>
<proteinExistence type="predicted"/>
<dbReference type="Gene3D" id="2.60.450.10">
    <property type="entry name" value="Lipopolysaccharide (LPS) transport protein A like domain"/>
    <property type="match status" value="1"/>
</dbReference>
<accession>A0A1F6T4E3</accession>
<organism evidence="1 2">
    <name type="scientific">Candidatus Muproteobacteria bacterium RBG_16_64_10</name>
    <dbReference type="NCBI Taxonomy" id="1817757"/>
    <lineage>
        <taxon>Bacteria</taxon>
        <taxon>Pseudomonadati</taxon>
        <taxon>Pseudomonadota</taxon>
        <taxon>Candidatus Muproteobacteria</taxon>
    </lineage>
</organism>
<dbReference type="AlphaFoldDB" id="A0A1F6T4E3"/>
<dbReference type="GO" id="GO:0015221">
    <property type="term" value="F:lipopolysaccharide transmembrane transporter activity"/>
    <property type="evidence" value="ECO:0007669"/>
    <property type="project" value="InterPro"/>
</dbReference>